<reference evidence="2 3" key="1">
    <citation type="journal article" date="2021" name="Arch. Microbiol.">
        <title>Harenicola maris gen. nov., sp. nov. isolated from the Sea of Japan shallow sediments.</title>
        <authorList>
            <person name="Romanenko L.A."/>
            <person name="Kurilenko V.V."/>
            <person name="Chernysheva N.Y."/>
            <person name="Tekutyeva L.A."/>
            <person name="Velansky P.V."/>
            <person name="Svetashev V.I."/>
            <person name="Isaeva M.P."/>
        </authorList>
    </citation>
    <scope>NUCLEOTIDE SEQUENCE [LARGE SCALE GENOMIC DNA]</scope>
    <source>
        <strain evidence="2 3">KMM 3653</strain>
    </source>
</reference>
<gene>
    <name evidence="2" type="ORF">IV417_14815</name>
</gene>
<sequence>MSTLMWIGIFVTLLGLAGIIGVMFRAIQIKRADLPQDEFRVKLQGLAPWNMGALGVASIGMMLVIAGSILR</sequence>
<evidence type="ECO:0000313" key="2">
    <source>
        <dbReference type="EMBL" id="MBT0958660.1"/>
    </source>
</evidence>
<dbReference type="EMBL" id="JADQAZ010000003">
    <property type="protein sequence ID" value="MBT0958660.1"/>
    <property type="molecule type" value="Genomic_DNA"/>
</dbReference>
<dbReference type="RefSeq" id="WP_327794883.1">
    <property type="nucleotide sequence ID" value="NZ_JADQAZ010000003.1"/>
</dbReference>
<keyword evidence="1" id="KW-0472">Membrane</keyword>
<evidence type="ECO:0000313" key="3">
    <source>
        <dbReference type="Proteomes" id="UP001315686"/>
    </source>
</evidence>
<keyword evidence="1" id="KW-1133">Transmembrane helix</keyword>
<dbReference type="AlphaFoldDB" id="A0AAP2G4U2"/>
<name>A0AAP2G4U2_9RHOB</name>
<proteinExistence type="predicted"/>
<dbReference type="Proteomes" id="UP001315686">
    <property type="component" value="Unassembled WGS sequence"/>
</dbReference>
<evidence type="ECO:0000256" key="1">
    <source>
        <dbReference type="SAM" id="Phobius"/>
    </source>
</evidence>
<feature type="transmembrane region" description="Helical" evidence="1">
    <location>
        <begin position="48"/>
        <end position="70"/>
    </location>
</feature>
<feature type="transmembrane region" description="Helical" evidence="1">
    <location>
        <begin position="6"/>
        <end position="27"/>
    </location>
</feature>
<keyword evidence="1" id="KW-0812">Transmembrane</keyword>
<accession>A0AAP2G4U2</accession>
<protein>
    <submittedName>
        <fullName evidence="2">Uncharacterized protein</fullName>
    </submittedName>
</protein>
<keyword evidence="3" id="KW-1185">Reference proteome</keyword>
<organism evidence="2 3">
    <name type="scientific">Harenicola maris</name>
    <dbReference type="NCBI Taxonomy" id="2841044"/>
    <lineage>
        <taxon>Bacteria</taxon>
        <taxon>Pseudomonadati</taxon>
        <taxon>Pseudomonadota</taxon>
        <taxon>Alphaproteobacteria</taxon>
        <taxon>Rhodobacterales</taxon>
        <taxon>Paracoccaceae</taxon>
        <taxon>Harenicola</taxon>
    </lineage>
</organism>
<comment type="caution">
    <text evidence="2">The sequence shown here is derived from an EMBL/GenBank/DDBJ whole genome shotgun (WGS) entry which is preliminary data.</text>
</comment>